<name>A0ABP0FZ38_CLALP</name>
<dbReference type="EMBL" id="CAWYQH010000098">
    <property type="protein sequence ID" value="CAK8684845.1"/>
    <property type="molecule type" value="Genomic_DNA"/>
</dbReference>
<evidence type="ECO:0000256" key="1">
    <source>
        <dbReference type="SAM" id="MobiDB-lite"/>
    </source>
</evidence>
<feature type="region of interest" description="Disordered" evidence="1">
    <location>
        <begin position="1"/>
        <end position="67"/>
    </location>
</feature>
<protein>
    <submittedName>
        <fullName evidence="2">Uncharacterized protein</fullName>
    </submittedName>
</protein>
<evidence type="ECO:0000313" key="3">
    <source>
        <dbReference type="Proteomes" id="UP001642483"/>
    </source>
</evidence>
<comment type="caution">
    <text evidence="2">The sequence shown here is derived from an EMBL/GenBank/DDBJ whole genome shotgun (WGS) entry which is preliminary data.</text>
</comment>
<proteinExistence type="predicted"/>
<dbReference type="Proteomes" id="UP001642483">
    <property type="component" value="Unassembled WGS sequence"/>
</dbReference>
<organism evidence="2 3">
    <name type="scientific">Clavelina lepadiformis</name>
    <name type="common">Light-bulb sea squirt</name>
    <name type="synonym">Ascidia lepadiformis</name>
    <dbReference type="NCBI Taxonomy" id="159417"/>
    <lineage>
        <taxon>Eukaryota</taxon>
        <taxon>Metazoa</taxon>
        <taxon>Chordata</taxon>
        <taxon>Tunicata</taxon>
        <taxon>Ascidiacea</taxon>
        <taxon>Aplousobranchia</taxon>
        <taxon>Clavelinidae</taxon>
        <taxon>Clavelina</taxon>
    </lineage>
</organism>
<feature type="compositionally biased region" description="Low complexity" evidence="1">
    <location>
        <begin position="30"/>
        <end position="41"/>
    </location>
</feature>
<accession>A0ABP0FZ38</accession>
<evidence type="ECO:0000313" key="2">
    <source>
        <dbReference type="EMBL" id="CAK8684845.1"/>
    </source>
</evidence>
<gene>
    <name evidence="2" type="ORF">CVLEPA_LOCUS15955</name>
</gene>
<reference evidence="2 3" key="1">
    <citation type="submission" date="2024-02" db="EMBL/GenBank/DDBJ databases">
        <authorList>
            <person name="Daric V."/>
            <person name="Darras S."/>
        </authorList>
    </citation>
    <scope>NUCLEOTIDE SEQUENCE [LARGE SCALE GENOMIC DNA]</scope>
</reference>
<sequence>MSDADFDTAHGLSALSNSSQTLHAARTTLPANENNGNGPNEVSNLAGRTMQQDQQRMLTPMPTEHEE</sequence>
<keyword evidence="3" id="KW-1185">Reference proteome</keyword>